<accession>A0AAX3ZZ04</accession>
<dbReference type="AlphaFoldDB" id="A0AAX3ZZ04"/>
<name>A0AAX3ZZ04_RHOER</name>
<dbReference type="EMBL" id="CP133192">
    <property type="protein sequence ID" value="WMN02139.1"/>
    <property type="molecule type" value="Genomic_DNA"/>
</dbReference>
<geneLocation type="plasmid" evidence="1 3">
    <name>pMGMM8_2</name>
</geneLocation>
<protein>
    <recommendedName>
        <fullName evidence="4">D-alanyl-D-alanine carboxypeptidase</fullName>
    </recommendedName>
</protein>
<gene>
    <name evidence="2" type="ORF">QIE55_32440</name>
    <name evidence="1" type="ORF">QIE55_32950</name>
</gene>
<evidence type="ECO:0000313" key="1">
    <source>
        <dbReference type="EMBL" id="WMN02139.1"/>
    </source>
</evidence>
<geneLocation type="plasmid" evidence="2 3">
    <name>pMGMM8_1</name>
</geneLocation>
<evidence type="ECO:0000313" key="2">
    <source>
        <dbReference type="EMBL" id="WMN03114.1"/>
    </source>
</evidence>
<dbReference type="EMBL" id="CP133191">
    <property type="protein sequence ID" value="WMN03114.1"/>
    <property type="molecule type" value="Genomic_DNA"/>
</dbReference>
<organism evidence="2 3">
    <name type="scientific">Rhodococcus erythropolis</name>
    <name type="common">Arthrobacter picolinophilus</name>
    <dbReference type="NCBI Taxonomy" id="1833"/>
    <lineage>
        <taxon>Bacteria</taxon>
        <taxon>Bacillati</taxon>
        <taxon>Actinomycetota</taxon>
        <taxon>Actinomycetes</taxon>
        <taxon>Mycobacteriales</taxon>
        <taxon>Nocardiaceae</taxon>
        <taxon>Rhodococcus</taxon>
        <taxon>Rhodococcus erythropolis group</taxon>
    </lineage>
</organism>
<dbReference type="RefSeq" id="WP_308372636.1">
    <property type="nucleotide sequence ID" value="NZ_CP133191.1"/>
</dbReference>
<sequence length="64" mass="6802">MLNSAGWIGHNGSLPGYKTVSVYPPAKDTTLFVFINTDIDGQTDLTSALMAPITTLISPDNVYG</sequence>
<reference evidence="2" key="1">
    <citation type="submission" date="2023-08" db="EMBL/GenBank/DDBJ databases">
        <title>Isolation and Characterization of Rhodococcus erythropolis MGMM8.</title>
        <authorList>
            <person name="Diabankana R.G.C."/>
            <person name="Afordoanyi D.M."/>
            <person name="Validov S.Z."/>
        </authorList>
    </citation>
    <scope>NUCLEOTIDE SEQUENCE</scope>
    <source>
        <strain evidence="2">MGMM8</strain>
        <plasmid evidence="2">pMGMM8_1</plasmid>
        <plasmid evidence="1">pMGMM8_2</plasmid>
    </source>
</reference>
<proteinExistence type="predicted"/>
<dbReference type="Proteomes" id="UP001230933">
    <property type="component" value="Plasmid pMGMM8_1"/>
</dbReference>
<evidence type="ECO:0008006" key="4">
    <source>
        <dbReference type="Google" id="ProtNLM"/>
    </source>
</evidence>
<evidence type="ECO:0000313" key="3">
    <source>
        <dbReference type="Proteomes" id="UP001230933"/>
    </source>
</evidence>
<keyword evidence="2" id="KW-0614">Plasmid</keyword>
<dbReference type="Proteomes" id="UP001230933">
    <property type="component" value="Plasmid pMGMM8_2"/>
</dbReference>